<sequence length="193" mass="20316">MSLIVAIGAQNAFVLRQGLRKEHVLPIVIVCAGTDALLICAGIAGVGALILAAPWVLVVVRWVGVAFLVLYGVLAAKRAIRPGELDPASGVGPVGLWPTLAACLAFTWLNPHVYLDTVVLMGTVGNGYGDARWWFALGAALASAVWFTALGFGARMLRPVFRSPVAWRVLDVLIALMMFAIAVTLAVEALAEG</sequence>
<feature type="transmembrane region" description="Helical" evidence="6">
    <location>
        <begin position="165"/>
        <end position="187"/>
    </location>
</feature>
<feature type="transmembrane region" description="Helical" evidence="6">
    <location>
        <begin position="94"/>
        <end position="113"/>
    </location>
</feature>
<evidence type="ECO:0000256" key="6">
    <source>
        <dbReference type="SAM" id="Phobius"/>
    </source>
</evidence>
<evidence type="ECO:0000256" key="2">
    <source>
        <dbReference type="ARBA" id="ARBA00022475"/>
    </source>
</evidence>
<dbReference type="Proteomes" id="UP000320216">
    <property type="component" value="Chromosome"/>
</dbReference>
<evidence type="ECO:0000256" key="4">
    <source>
        <dbReference type="ARBA" id="ARBA00022989"/>
    </source>
</evidence>
<dbReference type="KEGG" id="huw:FPZ11_07430"/>
<protein>
    <submittedName>
        <fullName evidence="7">Amino acid transporter</fullName>
    </submittedName>
</protein>
<comment type="subcellular location">
    <subcellularLocation>
        <location evidence="1">Cell membrane</location>
        <topology evidence="1">Multi-pass membrane protein</topology>
    </subcellularLocation>
</comment>
<dbReference type="InterPro" id="IPR001123">
    <property type="entry name" value="LeuE-type"/>
</dbReference>
<keyword evidence="3 6" id="KW-0812">Transmembrane</keyword>
<keyword evidence="4 6" id="KW-1133">Transmembrane helix</keyword>
<accession>A0A5B8MAY8</accession>
<proteinExistence type="predicted"/>
<dbReference type="PANTHER" id="PTHR30086:SF20">
    <property type="entry name" value="ARGININE EXPORTER PROTEIN ARGO-RELATED"/>
    <property type="match status" value="1"/>
</dbReference>
<dbReference type="PANTHER" id="PTHR30086">
    <property type="entry name" value="ARGININE EXPORTER PROTEIN ARGO"/>
    <property type="match status" value="1"/>
</dbReference>
<dbReference type="AlphaFoldDB" id="A0A5B8MAY8"/>
<feature type="transmembrane region" description="Helical" evidence="6">
    <location>
        <begin position="24"/>
        <end position="46"/>
    </location>
</feature>
<evidence type="ECO:0000256" key="1">
    <source>
        <dbReference type="ARBA" id="ARBA00004651"/>
    </source>
</evidence>
<keyword evidence="5 6" id="KW-0472">Membrane</keyword>
<evidence type="ECO:0000313" key="7">
    <source>
        <dbReference type="EMBL" id="QDZ16770.1"/>
    </source>
</evidence>
<dbReference type="GO" id="GO:0015171">
    <property type="term" value="F:amino acid transmembrane transporter activity"/>
    <property type="evidence" value="ECO:0007669"/>
    <property type="project" value="TreeGrafter"/>
</dbReference>
<dbReference type="GO" id="GO:0005886">
    <property type="term" value="C:plasma membrane"/>
    <property type="evidence" value="ECO:0007669"/>
    <property type="project" value="UniProtKB-SubCell"/>
</dbReference>
<dbReference type="RefSeq" id="WP_146322774.1">
    <property type="nucleotide sequence ID" value="NZ_CP042305.1"/>
</dbReference>
<feature type="transmembrane region" description="Helical" evidence="6">
    <location>
        <begin position="52"/>
        <end position="74"/>
    </location>
</feature>
<name>A0A5B8MAY8_9MICO</name>
<keyword evidence="8" id="KW-1185">Reference proteome</keyword>
<dbReference type="Pfam" id="PF01810">
    <property type="entry name" value="LysE"/>
    <property type="match status" value="1"/>
</dbReference>
<dbReference type="OrthoDB" id="5638726at2"/>
<gene>
    <name evidence="7" type="ORF">FPZ11_07430</name>
</gene>
<evidence type="ECO:0000313" key="8">
    <source>
        <dbReference type="Proteomes" id="UP000320216"/>
    </source>
</evidence>
<evidence type="ECO:0000256" key="5">
    <source>
        <dbReference type="ARBA" id="ARBA00023136"/>
    </source>
</evidence>
<dbReference type="EMBL" id="CP042305">
    <property type="protein sequence ID" value="QDZ16770.1"/>
    <property type="molecule type" value="Genomic_DNA"/>
</dbReference>
<reference evidence="7 8" key="1">
    <citation type="submission" date="2019-07" db="EMBL/GenBank/DDBJ databases">
        <title>Full genome sequence of Humibacter sp. WJ7-1.</title>
        <authorList>
            <person name="Im W.-T."/>
        </authorList>
    </citation>
    <scope>NUCLEOTIDE SEQUENCE [LARGE SCALE GENOMIC DNA]</scope>
    <source>
        <strain evidence="7 8">WJ7-1</strain>
    </source>
</reference>
<feature type="transmembrane region" description="Helical" evidence="6">
    <location>
        <begin position="133"/>
        <end position="153"/>
    </location>
</feature>
<organism evidence="7 8">
    <name type="scientific">Humibacter ginsenosidimutans</name>
    <dbReference type="NCBI Taxonomy" id="2599293"/>
    <lineage>
        <taxon>Bacteria</taxon>
        <taxon>Bacillati</taxon>
        <taxon>Actinomycetota</taxon>
        <taxon>Actinomycetes</taxon>
        <taxon>Micrococcales</taxon>
        <taxon>Microbacteriaceae</taxon>
        <taxon>Humibacter</taxon>
    </lineage>
</organism>
<keyword evidence="2" id="KW-1003">Cell membrane</keyword>
<evidence type="ECO:0000256" key="3">
    <source>
        <dbReference type="ARBA" id="ARBA00022692"/>
    </source>
</evidence>